<gene>
    <name evidence="2" type="ORF">Cantr_01264</name>
</gene>
<name>A0A367YK33_9ASCO</name>
<feature type="compositionally biased region" description="Low complexity" evidence="1">
    <location>
        <begin position="1"/>
        <end position="23"/>
    </location>
</feature>
<dbReference type="AlphaFoldDB" id="A0A367YK33"/>
<organism evidence="2 3">
    <name type="scientific">Candida viswanathii</name>
    <dbReference type="NCBI Taxonomy" id="5486"/>
    <lineage>
        <taxon>Eukaryota</taxon>
        <taxon>Fungi</taxon>
        <taxon>Dikarya</taxon>
        <taxon>Ascomycota</taxon>
        <taxon>Saccharomycotina</taxon>
        <taxon>Pichiomycetes</taxon>
        <taxon>Debaryomycetaceae</taxon>
        <taxon>Candida/Lodderomyces clade</taxon>
        <taxon>Candida</taxon>
    </lineage>
</organism>
<keyword evidence="3" id="KW-1185">Reference proteome</keyword>
<protein>
    <submittedName>
        <fullName evidence="2">Uncharacterized protein</fullName>
    </submittedName>
</protein>
<evidence type="ECO:0000313" key="2">
    <source>
        <dbReference type="EMBL" id="RCK65342.1"/>
    </source>
</evidence>
<sequence length="108" mass="12248">MSQQSASSNNRNSVSTNATTTSVGSRRRSNYAATSTNLGASTSLLSSASTIHDETMEQRVENLKDKYEYYIQILRLFKNSEKILRVLVNSHNINNKLLKFIEFIKKRS</sequence>
<dbReference type="EMBL" id="QLNQ01000020">
    <property type="protein sequence ID" value="RCK65342.1"/>
    <property type="molecule type" value="Genomic_DNA"/>
</dbReference>
<evidence type="ECO:0000256" key="1">
    <source>
        <dbReference type="SAM" id="MobiDB-lite"/>
    </source>
</evidence>
<accession>A0A367YK33</accession>
<dbReference type="Proteomes" id="UP000253472">
    <property type="component" value="Unassembled WGS sequence"/>
</dbReference>
<comment type="caution">
    <text evidence="2">The sequence shown here is derived from an EMBL/GenBank/DDBJ whole genome shotgun (WGS) entry which is preliminary data.</text>
</comment>
<evidence type="ECO:0000313" key="3">
    <source>
        <dbReference type="Proteomes" id="UP000253472"/>
    </source>
</evidence>
<reference evidence="2 3" key="1">
    <citation type="submission" date="2018-06" db="EMBL/GenBank/DDBJ databases">
        <title>Whole genome sequencing of Candida tropicalis (genome annotated by CSBL at Korea University).</title>
        <authorList>
            <person name="Ahn J."/>
        </authorList>
    </citation>
    <scope>NUCLEOTIDE SEQUENCE [LARGE SCALE GENOMIC DNA]</scope>
    <source>
        <strain evidence="2 3">ATCC 20962</strain>
    </source>
</reference>
<feature type="region of interest" description="Disordered" evidence="1">
    <location>
        <begin position="1"/>
        <end position="36"/>
    </location>
</feature>
<proteinExistence type="predicted"/>